<dbReference type="Pfam" id="PF01302">
    <property type="entry name" value="CAP_GLY"/>
    <property type="match status" value="1"/>
</dbReference>
<keyword evidence="1" id="KW-0433">Leucine-rich repeat</keyword>
<dbReference type="SUPFAM" id="SSF52058">
    <property type="entry name" value="L domain-like"/>
    <property type="match status" value="1"/>
</dbReference>
<evidence type="ECO:0000313" key="5">
    <source>
        <dbReference type="EMBL" id="EMG47069.1"/>
    </source>
</evidence>
<evidence type="ECO:0000256" key="3">
    <source>
        <dbReference type="ARBA" id="ARBA00023186"/>
    </source>
</evidence>
<sequence length="507" mass="57398">MTTTLMTANYAINDRISTTDNHLGTVKFVGTLPAWGESTLAYGIEWDDPKRGKNNGDVAGVQYFVPTIPGSGSFVKSSNRMLNNARKSFVDVIQEKYLDSEYVEQNIKFGSKIVEELGWEKLNTFQADLKNLKSLTLDHCLIATAFSNEGGQIFTNLSNLTNLELSSNLFTDLNEVPKIVDQLPSLVSLNINGNRFNEFSNNQIEHANIKSLKVSGTMMSLSMLDKLLKKFPNLEELYISGNNYYVNDIEKFTFPPKITVLDLSYNQLTSIPSNVHSMVALNVSHNNLSSGITDKVFSNIITLDMRANKLSSWNEIDSLSRSFPNLKDLKINHNPLFESISIDDMTAQLIGRFDCSKNHLRKLNGSFLTEDEITNGELYFISKVQQGVFEINNDARWSELLAKYGKQETTETYSSMECRDWIDLVILTPDSKKIPKKFSKKTSILQFKGVISQVLDNVSILDFKAYYYTHEYSTFAEKNELEDFLSTLDSYSLTDNQNIYIDIDTSN</sequence>
<keyword evidence="3" id="KW-0143">Chaperone</keyword>
<evidence type="ECO:0000256" key="1">
    <source>
        <dbReference type="ARBA" id="ARBA00022614"/>
    </source>
</evidence>
<dbReference type="eggNOG" id="KOG3207">
    <property type="taxonomic scope" value="Eukaryota"/>
</dbReference>
<dbReference type="OrthoDB" id="5273213at2759"/>
<dbReference type="GO" id="GO:0005737">
    <property type="term" value="C:cytoplasm"/>
    <property type="evidence" value="ECO:0007669"/>
    <property type="project" value="TreeGrafter"/>
</dbReference>
<name>M3JXD1_CANMX</name>
<dbReference type="SUPFAM" id="SSF54236">
    <property type="entry name" value="Ubiquitin-like"/>
    <property type="match status" value="1"/>
</dbReference>
<dbReference type="Pfam" id="PF13855">
    <property type="entry name" value="LRR_8"/>
    <property type="match status" value="1"/>
</dbReference>
<evidence type="ECO:0000313" key="6">
    <source>
        <dbReference type="Proteomes" id="UP000011777"/>
    </source>
</evidence>
<feature type="domain" description="CAP-Gly" evidence="4">
    <location>
        <begin position="43"/>
        <end position="76"/>
    </location>
</feature>
<dbReference type="InterPro" id="IPR001611">
    <property type="entry name" value="Leu-rich_rpt"/>
</dbReference>
<dbReference type="Gene3D" id="3.80.10.10">
    <property type="entry name" value="Ribonuclease Inhibitor"/>
    <property type="match status" value="2"/>
</dbReference>
<dbReference type="PROSITE" id="PS51450">
    <property type="entry name" value="LRR"/>
    <property type="match status" value="1"/>
</dbReference>
<accession>M3JXD1</accession>
<protein>
    <recommendedName>
        <fullName evidence="4">CAP-Gly domain-containing protein</fullName>
    </recommendedName>
</protein>
<dbReference type="PROSITE" id="PS50245">
    <property type="entry name" value="CAP_GLY_2"/>
    <property type="match status" value="1"/>
</dbReference>
<evidence type="ECO:0000256" key="2">
    <source>
        <dbReference type="ARBA" id="ARBA00022737"/>
    </source>
</evidence>
<dbReference type="SMART" id="SM01052">
    <property type="entry name" value="CAP_GLY"/>
    <property type="match status" value="1"/>
</dbReference>
<dbReference type="SUPFAM" id="SSF74924">
    <property type="entry name" value="Cap-Gly domain"/>
    <property type="match status" value="1"/>
</dbReference>
<gene>
    <name evidence="5" type="ORF">G210_2644</name>
</gene>
<dbReference type="Proteomes" id="UP000011777">
    <property type="component" value="Unassembled WGS sequence"/>
</dbReference>
<dbReference type="OMA" id="SEESHMF"/>
<dbReference type="SMART" id="SM00364">
    <property type="entry name" value="LRR_BAC"/>
    <property type="match status" value="2"/>
</dbReference>
<dbReference type="InterPro" id="IPR029071">
    <property type="entry name" value="Ubiquitin-like_domsf"/>
</dbReference>
<dbReference type="InterPro" id="IPR032675">
    <property type="entry name" value="LRR_dom_sf"/>
</dbReference>
<dbReference type="STRING" id="1245528.M3JXD1"/>
<dbReference type="InterPro" id="IPR000938">
    <property type="entry name" value="CAP-Gly_domain"/>
</dbReference>
<proteinExistence type="predicted"/>
<dbReference type="HOGENOM" id="CLU_017716_5_1_1"/>
<dbReference type="AlphaFoldDB" id="M3JXD1"/>
<reference evidence="5 6" key="1">
    <citation type="submission" date="2013-02" db="EMBL/GenBank/DDBJ databases">
        <title>Genome sequence of Candida maltosa Xu316, a potential industrial strain for xylitol and ethanol production.</title>
        <authorList>
            <person name="Yu J."/>
            <person name="Wang Q."/>
            <person name="Geng X."/>
            <person name="Bao W."/>
            <person name="He P."/>
            <person name="Cai J."/>
        </authorList>
    </citation>
    <scope>NUCLEOTIDE SEQUENCE [LARGE SCALE GENOMIC DNA]</scope>
    <source>
        <strain evidence="6">Xu316</strain>
    </source>
</reference>
<keyword evidence="6" id="KW-1185">Reference proteome</keyword>
<evidence type="ECO:0000259" key="4">
    <source>
        <dbReference type="PROSITE" id="PS50245"/>
    </source>
</evidence>
<comment type="caution">
    <text evidence="5">The sequence shown here is derived from an EMBL/GenBank/DDBJ whole genome shotgun (WGS) entry which is preliminary data.</text>
</comment>
<organism evidence="5 6">
    <name type="scientific">Candida maltosa (strain Xu316)</name>
    <name type="common">Yeast</name>
    <dbReference type="NCBI Taxonomy" id="1245528"/>
    <lineage>
        <taxon>Eukaryota</taxon>
        <taxon>Fungi</taxon>
        <taxon>Dikarya</taxon>
        <taxon>Ascomycota</taxon>
        <taxon>Saccharomycotina</taxon>
        <taxon>Pichiomycetes</taxon>
        <taxon>Debaryomycetaceae</taxon>
        <taxon>Candida/Lodderomyces clade</taxon>
        <taxon>Candida</taxon>
    </lineage>
</organism>
<dbReference type="EMBL" id="AOGT01001733">
    <property type="protein sequence ID" value="EMG47069.1"/>
    <property type="molecule type" value="Genomic_DNA"/>
</dbReference>
<keyword evidence="2" id="KW-0677">Repeat</keyword>
<dbReference type="PANTHER" id="PTHR15454">
    <property type="entry name" value="NISCHARIN RELATED"/>
    <property type="match status" value="1"/>
</dbReference>
<dbReference type="InterPro" id="IPR036859">
    <property type="entry name" value="CAP-Gly_dom_sf"/>
</dbReference>
<dbReference type="Gene3D" id="2.30.30.190">
    <property type="entry name" value="CAP Gly-rich-like domain"/>
    <property type="match status" value="1"/>
</dbReference>